<dbReference type="PROSITE" id="PS00108">
    <property type="entry name" value="PROTEIN_KINASE_ST"/>
    <property type="match status" value="1"/>
</dbReference>
<dbReference type="Gene3D" id="1.10.510.10">
    <property type="entry name" value="Transferase(Phosphotransferase) domain 1"/>
    <property type="match status" value="1"/>
</dbReference>
<evidence type="ECO:0000259" key="7">
    <source>
        <dbReference type="PROSITE" id="PS50011"/>
    </source>
</evidence>
<dbReference type="GO" id="GO:0005524">
    <property type="term" value="F:ATP binding"/>
    <property type="evidence" value="ECO:0007669"/>
    <property type="project" value="UniProtKB-KW"/>
</dbReference>
<dbReference type="AlphaFoldDB" id="A0A9W7G7W2"/>
<dbReference type="InterPro" id="IPR008271">
    <property type="entry name" value="Ser/Thr_kinase_AS"/>
</dbReference>
<dbReference type="InterPro" id="IPR050205">
    <property type="entry name" value="CDPK_Ser/Thr_kinases"/>
</dbReference>
<proteinExistence type="predicted"/>
<evidence type="ECO:0000313" key="8">
    <source>
        <dbReference type="EMBL" id="GMI36843.1"/>
    </source>
</evidence>
<accession>A0A9W7G7W2</accession>
<protein>
    <recommendedName>
        <fullName evidence="7">Protein kinase domain-containing protein</fullName>
    </recommendedName>
</protein>
<dbReference type="OrthoDB" id="10252171at2759"/>
<gene>
    <name evidence="8" type="ORF">TrCOL_g7001</name>
</gene>
<organism evidence="8 9">
    <name type="scientific">Triparma columacea</name>
    <dbReference type="NCBI Taxonomy" id="722753"/>
    <lineage>
        <taxon>Eukaryota</taxon>
        <taxon>Sar</taxon>
        <taxon>Stramenopiles</taxon>
        <taxon>Ochrophyta</taxon>
        <taxon>Bolidophyceae</taxon>
        <taxon>Parmales</taxon>
        <taxon>Triparmaceae</taxon>
        <taxon>Triparma</taxon>
    </lineage>
</organism>
<feature type="domain" description="Protein kinase" evidence="7">
    <location>
        <begin position="48"/>
        <end position="345"/>
    </location>
</feature>
<feature type="compositionally biased region" description="Low complexity" evidence="6">
    <location>
        <begin position="387"/>
        <end position="396"/>
    </location>
</feature>
<reference evidence="9" key="1">
    <citation type="journal article" date="2023" name="Commun. Biol.">
        <title>Genome analysis of Parmales, the sister group of diatoms, reveals the evolutionary specialization of diatoms from phago-mixotrophs to photoautotrophs.</title>
        <authorList>
            <person name="Ban H."/>
            <person name="Sato S."/>
            <person name="Yoshikawa S."/>
            <person name="Yamada K."/>
            <person name="Nakamura Y."/>
            <person name="Ichinomiya M."/>
            <person name="Sato N."/>
            <person name="Blanc-Mathieu R."/>
            <person name="Endo H."/>
            <person name="Kuwata A."/>
            <person name="Ogata H."/>
        </authorList>
    </citation>
    <scope>NUCLEOTIDE SEQUENCE [LARGE SCALE GENOMIC DNA]</scope>
</reference>
<keyword evidence="9" id="KW-1185">Reference proteome</keyword>
<evidence type="ECO:0000256" key="5">
    <source>
        <dbReference type="ARBA" id="ARBA00022840"/>
    </source>
</evidence>
<evidence type="ECO:0000256" key="1">
    <source>
        <dbReference type="ARBA" id="ARBA00022527"/>
    </source>
</evidence>
<dbReference type="InterPro" id="IPR011009">
    <property type="entry name" value="Kinase-like_dom_sf"/>
</dbReference>
<dbReference type="Proteomes" id="UP001165065">
    <property type="component" value="Unassembled WGS sequence"/>
</dbReference>
<dbReference type="SMART" id="SM00220">
    <property type="entry name" value="S_TKc"/>
    <property type="match status" value="1"/>
</dbReference>
<comment type="caution">
    <text evidence="8">The sequence shown here is derived from an EMBL/GenBank/DDBJ whole genome shotgun (WGS) entry which is preliminary data.</text>
</comment>
<evidence type="ECO:0000256" key="3">
    <source>
        <dbReference type="ARBA" id="ARBA00022741"/>
    </source>
</evidence>
<dbReference type="PROSITE" id="PS50011">
    <property type="entry name" value="PROTEIN_KINASE_DOM"/>
    <property type="match status" value="1"/>
</dbReference>
<keyword evidence="5" id="KW-0067">ATP-binding</keyword>
<dbReference type="Pfam" id="PF00069">
    <property type="entry name" value="Pkinase"/>
    <property type="match status" value="1"/>
</dbReference>
<evidence type="ECO:0000313" key="9">
    <source>
        <dbReference type="Proteomes" id="UP001165065"/>
    </source>
</evidence>
<name>A0A9W7G7W2_9STRA</name>
<keyword evidence="4" id="KW-0418">Kinase</keyword>
<evidence type="ECO:0000256" key="2">
    <source>
        <dbReference type="ARBA" id="ARBA00022679"/>
    </source>
</evidence>
<dbReference type="EMBL" id="BRYA01000069">
    <property type="protein sequence ID" value="GMI36843.1"/>
    <property type="molecule type" value="Genomic_DNA"/>
</dbReference>
<dbReference type="GO" id="GO:0004674">
    <property type="term" value="F:protein serine/threonine kinase activity"/>
    <property type="evidence" value="ECO:0007669"/>
    <property type="project" value="UniProtKB-KW"/>
</dbReference>
<keyword evidence="2" id="KW-0808">Transferase</keyword>
<dbReference type="InterPro" id="IPR000719">
    <property type="entry name" value="Prot_kinase_dom"/>
</dbReference>
<evidence type="ECO:0000256" key="4">
    <source>
        <dbReference type="ARBA" id="ARBA00022777"/>
    </source>
</evidence>
<dbReference type="PANTHER" id="PTHR24349">
    <property type="entry name" value="SERINE/THREONINE-PROTEIN KINASE"/>
    <property type="match status" value="1"/>
</dbReference>
<sequence>MGNCMSGADMRGTYRQPQCEIRANIPKVLRIPSSNIGIDPLASGSGLYEKKSKIGEGVYCDVFRCTDVRDSKKGGSDESSADVIVKVFNVMYLDRIDILQLQREILIQRLMHGVSSEYFPMVSDVYISENNAKVFMVEEHVVGGDLFEYISSQEELQEEENCKELFRNLLSAVALMHSAGITHRDLKPENIFLKFMDNANSIMIGDFGQSHSTNPKISGAAPWVNPNSMDTFVGTVDYMAPEMVKNQKGESNPNSDSTYSTLVDEWACGCIFYLCLTGVLPFSTDANGNALSTPKIFNNILNSNKVTFPAEFQFSDSCKDLITLLLEAKPDRRITAKEALELSFFKDVPDRPSHLTDAAIARRKSSLNNTMENLKNKRRDSIDASRRNSLSRRNSSGGSGRGLQKRMSGSIMDFLKQATMELDQKNSSFGANPKEVIKHSDSDEEFFADVRAFKEDEMAKSNTRV</sequence>
<keyword evidence="1" id="KW-0723">Serine/threonine-protein kinase</keyword>
<keyword evidence="3" id="KW-0547">Nucleotide-binding</keyword>
<evidence type="ECO:0000256" key="6">
    <source>
        <dbReference type="SAM" id="MobiDB-lite"/>
    </source>
</evidence>
<feature type="region of interest" description="Disordered" evidence="6">
    <location>
        <begin position="366"/>
        <end position="408"/>
    </location>
</feature>
<dbReference type="SUPFAM" id="SSF56112">
    <property type="entry name" value="Protein kinase-like (PK-like)"/>
    <property type="match status" value="1"/>
</dbReference>